<evidence type="ECO:0000313" key="3">
    <source>
        <dbReference type="Proteomes" id="UP001629113"/>
    </source>
</evidence>
<evidence type="ECO:0000313" key="2">
    <source>
        <dbReference type="EMBL" id="KAL3421541.1"/>
    </source>
</evidence>
<gene>
    <name evidence="2" type="ORF">PVAG01_07987</name>
</gene>
<keyword evidence="1" id="KW-0732">Signal</keyword>
<dbReference type="EMBL" id="JBFCZG010000006">
    <property type="protein sequence ID" value="KAL3421541.1"/>
    <property type="molecule type" value="Genomic_DNA"/>
</dbReference>
<feature type="chain" id="PRO_5047404868" evidence="1">
    <location>
        <begin position="21"/>
        <end position="130"/>
    </location>
</feature>
<organism evidence="2 3">
    <name type="scientific">Phlyctema vagabunda</name>
    <dbReference type="NCBI Taxonomy" id="108571"/>
    <lineage>
        <taxon>Eukaryota</taxon>
        <taxon>Fungi</taxon>
        <taxon>Dikarya</taxon>
        <taxon>Ascomycota</taxon>
        <taxon>Pezizomycotina</taxon>
        <taxon>Leotiomycetes</taxon>
        <taxon>Helotiales</taxon>
        <taxon>Dermateaceae</taxon>
        <taxon>Phlyctema</taxon>
    </lineage>
</organism>
<keyword evidence="3" id="KW-1185">Reference proteome</keyword>
<comment type="caution">
    <text evidence="2">The sequence shown here is derived from an EMBL/GenBank/DDBJ whole genome shotgun (WGS) entry which is preliminary data.</text>
</comment>
<accession>A0ABR4PDZ4</accession>
<reference evidence="2 3" key="1">
    <citation type="submission" date="2024-06" db="EMBL/GenBank/DDBJ databases">
        <title>Complete genome of Phlyctema vagabunda strain 19-DSS-EL-015.</title>
        <authorList>
            <person name="Fiorenzani C."/>
        </authorList>
    </citation>
    <scope>NUCLEOTIDE SEQUENCE [LARGE SCALE GENOMIC DNA]</scope>
    <source>
        <strain evidence="2 3">19-DSS-EL-015</strain>
    </source>
</reference>
<evidence type="ECO:0000256" key="1">
    <source>
        <dbReference type="SAM" id="SignalP"/>
    </source>
</evidence>
<sequence length="130" mass="14117">MHFSTTALIAATALTPAVLAACKEGARSCAWYGESPGCGSTSYGLGGWDGAQQLKEWTKFESVTGLYQKGWISSSCYHDYGASCVTGYKRLWCKSSPYLVDQDDLVLEVPAPGPRHPHKKEVVRVEIDLA</sequence>
<proteinExistence type="predicted"/>
<protein>
    <submittedName>
        <fullName evidence="2">Uncharacterized protein</fullName>
    </submittedName>
</protein>
<feature type="signal peptide" evidence="1">
    <location>
        <begin position="1"/>
        <end position="20"/>
    </location>
</feature>
<name>A0ABR4PDZ4_9HELO</name>
<dbReference type="Proteomes" id="UP001629113">
    <property type="component" value="Unassembled WGS sequence"/>
</dbReference>